<organism evidence="2 3">
    <name type="scientific">Actinacidiphila alni</name>
    <dbReference type="NCBI Taxonomy" id="380248"/>
    <lineage>
        <taxon>Bacteria</taxon>
        <taxon>Bacillati</taxon>
        <taxon>Actinomycetota</taxon>
        <taxon>Actinomycetes</taxon>
        <taxon>Kitasatosporales</taxon>
        <taxon>Streptomycetaceae</taxon>
        <taxon>Actinacidiphila</taxon>
    </lineage>
</organism>
<dbReference type="Proteomes" id="UP000199323">
    <property type="component" value="Unassembled WGS sequence"/>
</dbReference>
<evidence type="ECO:0000313" key="2">
    <source>
        <dbReference type="EMBL" id="SFE10424.1"/>
    </source>
</evidence>
<reference evidence="3" key="1">
    <citation type="submission" date="2016-10" db="EMBL/GenBank/DDBJ databases">
        <authorList>
            <person name="Varghese N."/>
            <person name="Submissions S."/>
        </authorList>
    </citation>
    <scope>NUCLEOTIDE SEQUENCE [LARGE SCALE GENOMIC DNA]</scope>
    <source>
        <strain evidence="3">CGMCC 4.3510</strain>
    </source>
</reference>
<accession>A0A1I1XT23</accession>
<sequence>MSEAEERTEGGDPVCWLNRVCDECGAFREDMTAAACARCGTPFTTGTDANTGAPAPTGSGTATD</sequence>
<proteinExistence type="predicted"/>
<dbReference type="EMBL" id="FONG01000001">
    <property type="protein sequence ID" value="SFE10424.1"/>
    <property type="molecule type" value="Genomic_DNA"/>
</dbReference>
<evidence type="ECO:0000256" key="1">
    <source>
        <dbReference type="SAM" id="MobiDB-lite"/>
    </source>
</evidence>
<dbReference type="AlphaFoldDB" id="A0A1I1XT23"/>
<dbReference type="OrthoDB" id="8451629at2"/>
<feature type="region of interest" description="Disordered" evidence="1">
    <location>
        <begin position="44"/>
        <end position="64"/>
    </location>
</feature>
<protein>
    <submittedName>
        <fullName evidence="2">Uncharacterized protein</fullName>
    </submittedName>
</protein>
<name>A0A1I1XT23_9ACTN</name>
<dbReference type="STRING" id="380248.SAMN05216251_101522"/>
<evidence type="ECO:0000313" key="3">
    <source>
        <dbReference type="Proteomes" id="UP000199323"/>
    </source>
</evidence>
<keyword evidence="3" id="KW-1185">Reference proteome</keyword>
<dbReference type="RefSeq" id="WP_093711632.1">
    <property type="nucleotide sequence ID" value="NZ_FONG01000001.1"/>
</dbReference>
<gene>
    <name evidence="2" type="ORF">SAMN05216251_101522</name>
</gene>